<evidence type="ECO:0000256" key="8">
    <source>
        <dbReference type="ARBA" id="ARBA00023157"/>
    </source>
</evidence>
<dbReference type="InterPro" id="IPR003961">
    <property type="entry name" value="FN3_dom"/>
</dbReference>
<dbReference type="PANTHER" id="PTHR47466">
    <property type="match status" value="1"/>
</dbReference>
<feature type="region of interest" description="Disordered" evidence="9">
    <location>
        <begin position="510"/>
        <end position="531"/>
    </location>
</feature>
<protein>
    <submittedName>
        <fullName evidence="12">Fibronectin type III domain-containing protein</fullName>
    </submittedName>
</protein>
<accession>A0ABW7NBF4</accession>
<dbReference type="CDD" id="cd00063">
    <property type="entry name" value="FN3"/>
    <property type="match status" value="2"/>
</dbReference>
<evidence type="ECO:0000256" key="4">
    <source>
        <dbReference type="ARBA" id="ARBA00022729"/>
    </source>
</evidence>
<dbReference type="Proteomes" id="UP001610063">
    <property type="component" value="Unassembled WGS sequence"/>
</dbReference>
<comment type="caution">
    <text evidence="12">The sequence shown here is derived from an EMBL/GenBank/DDBJ whole genome shotgun (WGS) entry which is preliminary data.</text>
</comment>
<feature type="compositionally biased region" description="Polar residues" evidence="9">
    <location>
        <begin position="519"/>
        <end position="531"/>
    </location>
</feature>
<keyword evidence="8" id="KW-1015">Disulfide bond</keyword>
<sequence length="873" mass="92248">MRKLLLTVGTVLLMAFTVNAQNQRLCASDEVFERQNANPKTLELRKNVEEHTRNFLAKGGKANQRTGILNIPVIVHVIYNNSQQNISDAQIQSQIDVLTEDFRKMNADVSLTPSEFAPLASDIEIEFSLAQITRKSSSKTSWGTNDAMKSSAQGGVDVVSPDEYLNIWVCNIGGGILGYAQFPGGPSSTDGVVISPQYFGSIDRQGAGENFYLSSPFDLGRTATHEVGHYLNLRHIWGDGNCNADDFVTDTPTAGGANYGCPSYPSKSCTNNGGYTSDMFMNYMDYVDDACMYMFSAGQKARMDAIFEPGGSRETLGTSTGGCTLAAPSGLSSSNIGDNSFTLSWSSVSGATGYDVSVDGTVTSTSGTSTTITGLTPGTTYTTKVRSKCASGSGAYSANLMVTTTGSNCSTGPVTLSLTLDNYPSETSWTLSKDGSTVASGSGYSTSGQTVTEVFDFGSGSYSFTINDSYGDGICCSYGNGSYSLTDANSTVIVSGGNFSSSENTSYCVEGGGPAPDTQAPTAPGSLSASNETQTSVDLSWSASSDNVGVTGYDVFVDGSLDGSTTGTSYSVTGLSSATTYSLSVKAKDAAGNMSASSTVSATTLSSGGGGSNVLLSSYFESGWDGWSDGGSDVARYSGTRSYEGSYSIRLRDNSGTASAMTSGAMNVSAYDQISVEFYFYAYSMENGEDFWVRYYNGSSWSTVATYARGTNFDNNTFYVATVTIDASNYAFPSNAQIRFQCDASGNNDQIYIDAVTVTGISGGAKSAGNSITALDMERRVVEADNGIDIDGFNMYPNPTVDRISLMVDVDEDAEVHMVIHDVQGRVILKKAWNGLEGVTKLDVDVSSLEKGLYFVRVSDGNGLNDIQKLIKR</sequence>
<evidence type="ECO:0000256" key="10">
    <source>
        <dbReference type="SAM" id="SignalP"/>
    </source>
</evidence>
<evidence type="ECO:0000256" key="5">
    <source>
        <dbReference type="ARBA" id="ARBA00022801"/>
    </source>
</evidence>
<keyword evidence="13" id="KW-1185">Reference proteome</keyword>
<comment type="similarity">
    <text evidence="1">Belongs to the peptidase M43B family.</text>
</comment>
<dbReference type="Pfam" id="PF00041">
    <property type="entry name" value="fn3"/>
    <property type="match status" value="2"/>
</dbReference>
<evidence type="ECO:0000256" key="2">
    <source>
        <dbReference type="ARBA" id="ARBA00022670"/>
    </source>
</evidence>
<keyword evidence="5" id="KW-0378">Hydrolase</keyword>
<dbReference type="Gene3D" id="3.40.390.10">
    <property type="entry name" value="Collagenase (Catalytic Domain)"/>
    <property type="match status" value="1"/>
</dbReference>
<dbReference type="PROSITE" id="PS50853">
    <property type="entry name" value="FN3"/>
    <property type="match status" value="2"/>
</dbReference>
<organism evidence="12 13">
    <name type="scientific">Marinoscillum luteum</name>
    <dbReference type="NCBI Taxonomy" id="861051"/>
    <lineage>
        <taxon>Bacteria</taxon>
        <taxon>Pseudomonadati</taxon>
        <taxon>Bacteroidota</taxon>
        <taxon>Cytophagia</taxon>
        <taxon>Cytophagales</taxon>
        <taxon>Reichenbachiellaceae</taxon>
        <taxon>Marinoscillum</taxon>
    </lineage>
</organism>
<dbReference type="SUPFAM" id="SSF55486">
    <property type="entry name" value="Metalloproteases ('zincins'), catalytic domain"/>
    <property type="match status" value="1"/>
</dbReference>
<dbReference type="InterPro" id="IPR013783">
    <property type="entry name" value="Ig-like_fold"/>
</dbReference>
<evidence type="ECO:0000256" key="1">
    <source>
        <dbReference type="ARBA" id="ARBA00008721"/>
    </source>
</evidence>
<dbReference type="InterPro" id="IPR036116">
    <property type="entry name" value="FN3_sf"/>
</dbReference>
<dbReference type="Pfam" id="PF05572">
    <property type="entry name" value="Peptidase_M43"/>
    <property type="match status" value="1"/>
</dbReference>
<keyword evidence="4 10" id="KW-0732">Signal</keyword>
<dbReference type="Pfam" id="PF18962">
    <property type="entry name" value="Por_Secre_tail"/>
    <property type="match status" value="1"/>
</dbReference>
<dbReference type="CDD" id="cd04275">
    <property type="entry name" value="ZnMc_pappalysin_like"/>
    <property type="match status" value="1"/>
</dbReference>
<dbReference type="Gene3D" id="2.60.120.260">
    <property type="entry name" value="Galactose-binding domain-like"/>
    <property type="match status" value="1"/>
</dbReference>
<dbReference type="EMBL" id="JBIPKE010000019">
    <property type="protein sequence ID" value="MFH6984868.1"/>
    <property type="molecule type" value="Genomic_DNA"/>
</dbReference>
<dbReference type="RefSeq" id="WP_395418292.1">
    <property type="nucleotide sequence ID" value="NZ_JBIPKE010000019.1"/>
</dbReference>
<evidence type="ECO:0000313" key="13">
    <source>
        <dbReference type="Proteomes" id="UP001610063"/>
    </source>
</evidence>
<dbReference type="NCBIfam" id="TIGR04183">
    <property type="entry name" value="Por_Secre_tail"/>
    <property type="match status" value="1"/>
</dbReference>
<evidence type="ECO:0000256" key="6">
    <source>
        <dbReference type="ARBA" id="ARBA00022833"/>
    </source>
</evidence>
<evidence type="ECO:0000313" key="12">
    <source>
        <dbReference type="EMBL" id="MFH6984868.1"/>
    </source>
</evidence>
<feature type="domain" description="Fibronectin type-III" evidence="11">
    <location>
        <begin position="327"/>
        <end position="407"/>
    </location>
</feature>
<dbReference type="InterPro" id="IPR008754">
    <property type="entry name" value="Peptidase_M43"/>
</dbReference>
<keyword evidence="2" id="KW-0645">Protease</keyword>
<keyword evidence="7" id="KW-0482">Metalloprotease</keyword>
<feature type="domain" description="Fibronectin type-III" evidence="11">
    <location>
        <begin position="523"/>
        <end position="607"/>
    </location>
</feature>
<feature type="chain" id="PRO_5047385082" evidence="10">
    <location>
        <begin position="21"/>
        <end position="873"/>
    </location>
</feature>
<name>A0ABW7NBF4_9BACT</name>
<evidence type="ECO:0000259" key="11">
    <source>
        <dbReference type="PROSITE" id="PS50853"/>
    </source>
</evidence>
<feature type="signal peptide" evidence="10">
    <location>
        <begin position="1"/>
        <end position="20"/>
    </location>
</feature>
<dbReference type="InterPro" id="IPR024079">
    <property type="entry name" value="MetalloPept_cat_dom_sf"/>
</dbReference>
<proteinExistence type="inferred from homology"/>
<keyword evidence="3" id="KW-0479">Metal-binding</keyword>
<evidence type="ECO:0000256" key="3">
    <source>
        <dbReference type="ARBA" id="ARBA00022723"/>
    </source>
</evidence>
<dbReference type="InterPro" id="IPR026444">
    <property type="entry name" value="Secre_tail"/>
</dbReference>
<gene>
    <name evidence="12" type="ORF">ACHKAR_15535</name>
</gene>
<reference evidence="12 13" key="1">
    <citation type="journal article" date="2013" name="Int. J. Syst. Evol. Microbiol.">
        <title>Marinoscillum luteum sp. nov., isolated from marine sediment.</title>
        <authorList>
            <person name="Cha I.T."/>
            <person name="Park S.J."/>
            <person name="Kim S.J."/>
            <person name="Kim J.G."/>
            <person name="Jung M.Y."/>
            <person name="Shin K.S."/>
            <person name="Kwon K.K."/>
            <person name="Yang S.H."/>
            <person name="Seo Y.S."/>
            <person name="Rhee S.K."/>
        </authorList>
    </citation>
    <scope>NUCLEOTIDE SEQUENCE [LARGE SCALE GENOMIC DNA]</scope>
    <source>
        <strain evidence="12 13">KCTC 23939</strain>
    </source>
</reference>
<dbReference type="Gene3D" id="2.60.40.10">
    <property type="entry name" value="Immunoglobulins"/>
    <property type="match status" value="2"/>
</dbReference>
<keyword evidence="6" id="KW-0862">Zinc</keyword>
<dbReference type="PANTHER" id="PTHR47466:SF1">
    <property type="entry name" value="METALLOPROTEASE MEP1 (AFU_ORTHOLOGUE AFUA_1G07730)-RELATED"/>
    <property type="match status" value="1"/>
</dbReference>
<evidence type="ECO:0000256" key="7">
    <source>
        <dbReference type="ARBA" id="ARBA00023049"/>
    </source>
</evidence>
<evidence type="ECO:0000256" key="9">
    <source>
        <dbReference type="SAM" id="MobiDB-lite"/>
    </source>
</evidence>
<dbReference type="SMART" id="SM00060">
    <property type="entry name" value="FN3"/>
    <property type="match status" value="2"/>
</dbReference>
<dbReference type="SUPFAM" id="SSF49265">
    <property type="entry name" value="Fibronectin type III"/>
    <property type="match status" value="2"/>
</dbReference>